<gene>
    <name evidence="2" type="ORF">G7081_01460</name>
</gene>
<feature type="transmembrane region" description="Helical" evidence="1">
    <location>
        <begin position="20"/>
        <end position="39"/>
    </location>
</feature>
<protein>
    <submittedName>
        <fullName evidence="2">Uncharacterized protein</fullName>
    </submittedName>
</protein>
<keyword evidence="1" id="KW-0812">Transmembrane</keyword>
<dbReference type="RefSeq" id="WP_166006752.1">
    <property type="nucleotide sequence ID" value="NZ_CP049886.1"/>
</dbReference>
<dbReference type="EMBL" id="CP049886">
    <property type="protein sequence ID" value="QIL45849.1"/>
    <property type="molecule type" value="Genomic_DNA"/>
</dbReference>
<sequence length="76" mass="8759">MAKEAKEIDVLESFTSYVNWMPYAGLAISIIISIFFYFVSDETSLAMWLYCAMPFMIHLALYIPLKIILKKGIKKS</sequence>
<keyword evidence="1" id="KW-1133">Transmembrane helix</keyword>
<dbReference type="AlphaFoldDB" id="A0A6G8ALL3"/>
<evidence type="ECO:0000313" key="3">
    <source>
        <dbReference type="Proteomes" id="UP000500890"/>
    </source>
</evidence>
<proteinExistence type="predicted"/>
<evidence type="ECO:0000256" key="1">
    <source>
        <dbReference type="SAM" id="Phobius"/>
    </source>
</evidence>
<keyword evidence="3" id="KW-1185">Reference proteome</keyword>
<feature type="transmembrane region" description="Helical" evidence="1">
    <location>
        <begin position="45"/>
        <end position="65"/>
    </location>
</feature>
<keyword evidence="1" id="KW-0472">Membrane</keyword>
<accession>A0A6G8ALL3</accession>
<evidence type="ECO:0000313" key="2">
    <source>
        <dbReference type="EMBL" id="QIL45849.1"/>
    </source>
</evidence>
<dbReference type="Proteomes" id="UP000500890">
    <property type="component" value="Chromosome"/>
</dbReference>
<organism evidence="2 3">
    <name type="scientific">Vagococcus coleopterorum</name>
    <dbReference type="NCBI Taxonomy" id="2714946"/>
    <lineage>
        <taxon>Bacteria</taxon>
        <taxon>Bacillati</taxon>
        <taxon>Bacillota</taxon>
        <taxon>Bacilli</taxon>
        <taxon>Lactobacillales</taxon>
        <taxon>Enterococcaceae</taxon>
        <taxon>Vagococcus</taxon>
    </lineage>
</organism>
<name>A0A6G8ALL3_9ENTE</name>
<reference evidence="2 3" key="1">
    <citation type="submission" date="2020-03" db="EMBL/GenBank/DDBJ databases">
        <title>Vagococcus sp. nov., isolated from beetles.</title>
        <authorList>
            <person name="Hyun D.-W."/>
            <person name="Bae J.-W."/>
        </authorList>
    </citation>
    <scope>NUCLEOTIDE SEQUENCE [LARGE SCALE GENOMIC DNA]</scope>
    <source>
        <strain evidence="2 3">HDW17A</strain>
    </source>
</reference>
<dbReference type="KEGG" id="vah:G7081_01460"/>